<reference evidence="3" key="1">
    <citation type="journal article" date="2020" name="Nat. Commun.">
        <title>Genome sequence of the cluster root forming white lupin.</title>
        <authorList>
            <person name="Hufnagel B."/>
            <person name="Marques A."/>
            <person name="Soriano A."/>
            <person name="Marques L."/>
            <person name="Divol F."/>
            <person name="Doumas P."/>
            <person name="Sallet E."/>
            <person name="Mancinotti D."/>
            <person name="Carrere S."/>
            <person name="Marande W."/>
            <person name="Arribat S."/>
            <person name="Keller J."/>
            <person name="Huneau C."/>
            <person name="Blein T."/>
            <person name="Aime D."/>
            <person name="Laguerre M."/>
            <person name="Taylor J."/>
            <person name="Schubert V."/>
            <person name="Nelson M."/>
            <person name="Geu-Flores F."/>
            <person name="Crespi M."/>
            <person name="Gallardo-Guerrero K."/>
            <person name="Delaux P.-M."/>
            <person name="Salse J."/>
            <person name="Berges H."/>
            <person name="Guyot R."/>
            <person name="Gouzy J."/>
            <person name="Peret B."/>
        </authorList>
    </citation>
    <scope>NUCLEOTIDE SEQUENCE [LARGE SCALE GENOMIC DNA]</scope>
    <source>
        <strain evidence="3">cv. Amiga</strain>
    </source>
</reference>
<sequence length="180" mass="20013">MLQKRVRSNSPVNLTRQKSFRKHYTNSTTCLTPDVKDFDRSKNIGESHIIVGQLSQKEAERSNIPSRMLGSPSPSRKSNINGDKYCGSAKNSVSKSMINAPKVNAAHSSHCVLSSLRKESVKAANPNNSSRRFHNGLKHREIFIANKLGSDETVGSNHNMDSIMEDINNPLISLDCFIFL</sequence>
<name>A0A6A4Q5X2_LUPAL</name>
<evidence type="ECO:0000256" key="1">
    <source>
        <dbReference type="SAM" id="MobiDB-lite"/>
    </source>
</evidence>
<protein>
    <submittedName>
        <fullName evidence="2">Uncharacterized protein</fullName>
    </submittedName>
</protein>
<proteinExistence type="predicted"/>
<dbReference type="AlphaFoldDB" id="A0A6A4Q5X2"/>
<dbReference type="OrthoDB" id="1745046at2759"/>
<comment type="caution">
    <text evidence="2">The sequence shown here is derived from an EMBL/GenBank/DDBJ whole genome shotgun (WGS) entry which is preliminary data.</text>
</comment>
<feature type="region of interest" description="Disordered" evidence="1">
    <location>
        <begin position="54"/>
        <end position="82"/>
    </location>
</feature>
<evidence type="ECO:0000313" key="2">
    <source>
        <dbReference type="EMBL" id="KAE9608939.1"/>
    </source>
</evidence>
<evidence type="ECO:0000313" key="3">
    <source>
        <dbReference type="Proteomes" id="UP000447434"/>
    </source>
</evidence>
<dbReference type="EMBL" id="WOCE01000008">
    <property type="protein sequence ID" value="KAE9608939.1"/>
    <property type="molecule type" value="Genomic_DNA"/>
</dbReference>
<keyword evidence="3" id="KW-1185">Reference proteome</keyword>
<organism evidence="2 3">
    <name type="scientific">Lupinus albus</name>
    <name type="common">White lupine</name>
    <name type="synonym">Lupinus termis</name>
    <dbReference type="NCBI Taxonomy" id="3870"/>
    <lineage>
        <taxon>Eukaryota</taxon>
        <taxon>Viridiplantae</taxon>
        <taxon>Streptophyta</taxon>
        <taxon>Embryophyta</taxon>
        <taxon>Tracheophyta</taxon>
        <taxon>Spermatophyta</taxon>
        <taxon>Magnoliopsida</taxon>
        <taxon>eudicotyledons</taxon>
        <taxon>Gunneridae</taxon>
        <taxon>Pentapetalae</taxon>
        <taxon>rosids</taxon>
        <taxon>fabids</taxon>
        <taxon>Fabales</taxon>
        <taxon>Fabaceae</taxon>
        <taxon>Papilionoideae</taxon>
        <taxon>50 kb inversion clade</taxon>
        <taxon>genistoids sensu lato</taxon>
        <taxon>core genistoids</taxon>
        <taxon>Genisteae</taxon>
        <taxon>Lupinus</taxon>
    </lineage>
</organism>
<accession>A0A6A4Q5X2</accession>
<gene>
    <name evidence="2" type="ORF">Lalb_Chr08g0240981</name>
</gene>
<dbReference type="Proteomes" id="UP000447434">
    <property type="component" value="Chromosome 8"/>
</dbReference>
<feature type="compositionally biased region" description="Polar residues" evidence="1">
    <location>
        <begin position="72"/>
        <end position="81"/>
    </location>
</feature>